<dbReference type="InterPro" id="IPR036259">
    <property type="entry name" value="MFS_trans_sf"/>
</dbReference>
<dbReference type="PANTHER" id="PTHR23513">
    <property type="entry name" value="INTEGRAL MEMBRANE EFFLUX PROTEIN-RELATED"/>
    <property type="match status" value="1"/>
</dbReference>
<feature type="transmembrane region" description="Helical" evidence="6">
    <location>
        <begin position="220"/>
        <end position="237"/>
    </location>
</feature>
<evidence type="ECO:0000256" key="1">
    <source>
        <dbReference type="ARBA" id="ARBA00004651"/>
    </source>
</evidence>
<sequence>MNGGLPAIAPTVRLRRVHSLMVAGEASMAIALADSLFLSISPDAARTKVLMFLAISIAPFAIVAPFVGPFIDRIRGGQRMVVIIVGILRAVVLVGMSQSLDSLTLFPLAFAALILGKTYAIAKSAIVPTLISDHDRLVQENGKLGQIAGIAGFAVAGPAALLQLISTQATLGLGVLAYIFAAVNAYRLPKVVIAAKPADRLEIEELHLPSVINAANAMRILRLCVGFMFFHLAFWLREEIAGTAWFGLAVGISGLAVLGANFVGPVIRQKVPENQMLMGALCALALAGIVTAWYDRVLGGIALAAVVNAASAIGKLAFESTVQRDAPDANRGRMFSKFETHNQMAWVAGGLIPVIFSPSGGLGFAVVGAIGVVGAFMFVRAGGLSRKSQDEQATDQEPPTHWA</sequence>
<feature type="transmembrane region" description="Helical" evidence="6">
    <location>
        <begin position="20"/>
        <end position="38"/>
    </location>
</feature>
<keyword evidence="3 6" id="KW-0812">Transmembrane</keyword>
<feature type="transmembrane region" description="Helical" evidence="6">
    <location>
        <begin position="171"/>
        <end position="188"/>
    </location>
</feature>
<organism evidence="7">
    <name type="scientific">freshwater metagenome</name>
    <dbReference type="NCBI Taxonomy" id="449393"/>
    <lineage>
        <taxon>unclassified sequences</taxon>
        <taxon>metagenomes</taxon>
        <taxon>ecological metagenomes</taxon>
    </lineage>
</organism>
<dbReference type="AlphaFoldDB" id="A0A6J6LYE3"/>
<feature type="transmembrane region" description="Helical" evidence="6">
    <location>
        <begin position="80"/>
        <end position="100"/>
    </location>
</feature>
<protein>
    <submittedName>
        <fullName evidence="7">Unannotated protein</fullName>
    </submittedName>
</protein>
<evidence type="ECO:0000256" key="4">
    <source>
        <dbReference type="ARBA" id="ARBA00022989"/>
    </source>
</evidence>
<feature type="transmembrane region" description="Helical" evidence="6">
    <location>
        <begin position="243"/>
        <end position="264"/>
    </location>
</feature>
<comment type="subcellular location">
    <subcellularLocation>
        <location evidence="1">Cell membrane</location>
        <topology evidence="1">Multi-pass membrane protein</topology>
    </subcellularLocation>
</comment>
<keyword evidence="5 6" id="KW-0472">Membrane</keyword>
<dbReference type="InterPro" id="IPR011701">
    <property type="entry name" value="MFS"/>
</dbReference>
<gene>
    <name evidence="7" type="ORF">UFOPK2169_01686</name>
</gene>
<evidence type="ECO:0000256" key="6">
    <source>
        <dbReference type="SAM" id="Phobius"/>
    </source>
</evidence>
<reference evidence="7" key="1">
    <citation type="submission" date="2020-05" db="EMBL/GenBank/DDBJ databases">
        <authorList>
            <person name="Chiriac C."/>
            <person name="Salcher M."/>
            <person name="Ghai R."/>
            <person name="Kavagutti S V."/>
        </authorList>
    </citation>
    <scope>NUCLEOTIDE SEQUENCE</scope>
</reference>
<dbReference type="EMBL" id="CAEZWE010000103">
    <property type="protein sequence ID" value="CAB4665524.1"/>
    <property type="molecule type" value="Genomic_DNA"/>
</dbReference>
<evidence type="ECO:0000256" key="2">
    <source>
        <dbReference type="ARBA" id="ARBA00022475"/>
    </source>
</evidence>
<keyword evidence="4 6" id="KW-1133">Transmembrane helix</keyword>
<feature type="transmembrane region" description="Helical" evidence="6">
    <location>
        <begin position="106"/>
        <end position="126"/>
    </location>
</feature>
<dbReference type="SUPFAM" id="SSF103473">
    <property type="entry name" value="MFS general substrate transporter"/>
    <property type="match status" value="1"/>
</dbReference>
<accession>A0A6J6LYE3</accession>
<dbReference type="PANTHER" id="PTHR23513:SF18">
    <property type="entry name" value="INTEGRAL MEMBRANE PROTEIN"/>
    <property type="match status" value="1"/>
</dbReference>
<name>A0A6J6LYE3_9ZZZZ</name>
<feature type="transmembrane region" description="Helical" evidence="6">
    <location>
        <begin position="276"/>
        <end position="294"/>
    </location>
</feature>
<proteinExistence type="predicted"/>
<evidence type="ECO:0000313" key="7">
    <source>
        <dbReference type="EMBL" id="CAB4665524.1"/>
    </source>
</evidence>
<evidence type="ECO:0000256" key="5">
    <source>
        <dbReference type="ARBA" id="ARBA00023136"/>
    </source>
</evidence>
<dbReference type="GO" id="GO:0005886">
    <property type="term" value="C:plasma membrane"/>
    <property type="evidence" value="ECO:0007669"/>
    <property type="project" value="UniProtKB-SubCell"/>
</dbReference>
<dbReference type="Pfam" id="PF07690">
    <property type="entry name" value="MFS_1"/>
    <property type="match status" value="1"/>
</dbReference>
<evidence type="ECO:0000256" key="3">
    <source>
        <dbReference type="ARBA" id="ARBA00022692"/>
    </source>
</evidence>
<keyword evidence="2" id="KW-1003">Cell membrane</keyword>
<dbReference type="Gene3D" id="1.20.1250.20">
    <property type="entry name" value="MFS general substrate transporter like domains"/>
    <property type="match status" value="1"/>
</dbReference>
<feature type="transmembrane region" description="Helical" evidence="6">
    <location>
        <begin position="362"/>
        <end position="379"/>
    </location>
</feature>
<feature type="transmembrane region" description="Helical" evidence="6">
    <location>
        <begin position="50"/>
        <end position="68"/>
    </location>
</feature>
<dbReference type="GO" id="GO:0022857">
    <property type="term" value="F:transmembrane transporter activity"/>
    <property type="evidence" value="ECO:0007669"/>
    <property type="project" value="InterPro"/>
</dbReference>